<dbReference type="Pfam" id="PF13087">
    <property type="entry name" value="AAA_12"/>
    <property type="match status" value="1"/>
</dbReference>
<dbReference type="InterPro" id="IPR041677">
    <property type="entry name" value="DNA2/NAM7_AAA_11"/>
</dbReference>
<feature type="compositionally biased region" description="Basic and acidic residues" evidence="6">
    <location>
        <begin position="127"/>
        <end position="136"/>
    </location>
</feature>
<organism evidence="9 10">
    <name type="scientific">Chloracidobacterium thermophilum (strain B)</name>
    <dbReference type="NCBI Taxonomy" id="981222"/>
    <lineage>
        <taxon>Bacteria</taxon>
        <taxon>Pseudomonadati</taxon>
        <taxon>Acidobacteriota</taxon>
        <taxon>Terriglobia</taxon>
        <taxon>Terriglobales</taxon>
        <taxon>Acidobacteriaceae</taxon>
        <taxon>Chloracidobacterium</taxon>
    </lineage>
</organism>
<evidence type="ECO:0000256" key="5">
    <source>
        <dbReference type="ARBA" id="ARBA00022840"/>
    </source>
</evidence>
<gene>
    <name evidence="9" type="ordered locus">Cabther_B0719</name>
</gene>
<name>G2LL40_CHLTF</name>
<keyword evidence="5" id="KW-0067">ATP-binding</keyword>
<feature type="domain" description="DNA2/NAM7 helicase-like C-terminal" evidence="8">
    <location>
        <begin position="375"/>
        <end position="485"/>
    </location>
</feature>
<dbReference type="InterPro" id="IPR047187">
    <property type="entry name" value="SF1_C_Upf1"/>
</dbReference>
<dbReference type="Pfam" id="PF13086">
    <property type="entry name" value="AAA_11"/>
    <property type="match status" value="1"/>
</dbReference>
<evidence type="ECO:0000313" key="9">
    <source>
        <dbReference type="EMBL" id="AEP13716.1"/>
    </source>
</evidence>
<dbReference type="GO" id="GO:0016787">
    <property type="term" value="F:hydrolase activity"/>
    <property type="evidence" value="ECO:0007669"/>
    <property type="project" value="UniProtKB-KW"/>
</dbReference>
<dbReference type="STRING" id="981222.Cabther_B0719"/>
<dbReference type="GO" id="GO:0043139">
    <property type="term" value="F:5'-3' DNA helicase activity"/>
    <property type="evidence" value="ECO:0007669"/>
    <property type="project" value="TreeGrafter"/>
</dbReference>
<sequence length="572" mass="64290">MASVSQERVRGHDYFRDIATRLLNGRKKDVPEQDSIKAAEETEEKAWGLISAALGKKENCQKFIRALCDSEAASSGLRQHLLSLKDGKAQPAIELEEARKKFNDVLKAEKKSREKVKSTAENNPLHSQKEDDREKSSPFHSKEWFLERQNLFLAALDLHRAFIEAYPEEWLALLQVVREWLEGKLSSEEQACQHALDALCFIVPVISTTFASVGRMFSGIGKGGIGWLLVDEAGQAAPQQAVGAIWRARRVVVVGDPLQLEPIVTLPGELEKKLAETLGVEAEFRPSRSSVQHLADRASRWGTTIEGLIKQKSKEKKENIWVSCPLRVHWRCSEPMFSIINKIAYGGLMIHGKVSTSCVLPEPAWIHVCGQKSKGHWIEEEGEALDKLLKELVEIRKVNPKNIYLITPFRSVAEELKNKAENYKLDEKKVGTVHASQGKEADIVILVLGGNPKKPLAKSWSAQKPNLLNVAISRARERLYVIGDRSEWKKLEYFCVMAKNLKEASFDSHGINWDKSEPVQDSTGVSKPDTISTQQPRMHPQPSRQPQDGIKLPTLPRDVLPFISATCERLFL</sequence>
<dbReference type="Gene3D" id="3.40.50.300">
    <property type="entry name" value="P-loop containing nucleotide triphosphate hydrolases"/>
    <property type="match status" value="2"/>
</dbReference>
<feature type="domain" description="DNA2/NAM7 helicase helicase" evidence="7">
    <location>
        <begin position="108"/>
        <end position="264"/>
    </location>
</feature>
<dbReference type="SUPFAM" id="SSF52540">
    <property type="entry name" value="P-loop containing nucleoside triphosphate hydrolases"/>
    <property type="match status" value="1"/>
</dbReference>
<dbReference type="InterPro" id="IPR041679">
    <property type="entry name" value="DNA2/NAM7-like_C"/>
</dbReference>
<dbReference type="CDD" id="cd18808">
    <property type="entry name" value="SF1_C_Upf1"/>
    <property type="match status" value="1"/>
</dbReference>
<dbReference type="GO" id="GO:0005524">
    <property type="term" value="F:ATP binding"/>
    <property type="evidence" value="ECO:0007669"/>
    <property type="project" value="UniProtKB-KW"/>
</dbReference>
<dbReference type="EMBL" id="CP002515">
    <property type="protein sequence ID" value="AEP13716.1"/>
    <property type="molecule type" value="Genomic_DNA"/>
</dbReference>
<dbReference type="InterPro" id="IPR050534">
    <property type="entry name" value="Coronavir_polyprotein_1ab"/>
</dbReference>
<keyword evidence="10" id="KW-1185">Reference proteome</keyword>
<keyword evidence="4" id="KW-0347">Helicase</keyword>
<protein>
    <submittedName>
        <fullName evidence="9">Uncharacterized protein</fullName>
    </submittedName>
</protein>
<dbReference type="PANTHER" id="PTHR43788">
    <property type="entry name" value="DNA2/NAM7 HELICASE FAMILY MEMBER"/>
    <property type="match status" value="1"/>
</dbReference>
<evidence type="ECO:0000256" key="2">
    <source>
        <dbReference type="ARBA" id="ARBA00022741"/>
    </source>
</evidence>
<dbReference type="AlphaFoldDB" id="G2LL40"/>
<comment type="similarity">
    <text evidence="1">Belongs to the DNA2/NAM7 helicase family.</text>
</comment>
<feature type="region of interest" description="Disordered" evidence="6">
    <location>
        <begin position="512"/>
        <end position="552"/>
    </location>
</feature>
<dbReference type="InterPro" id="IPR027417">
    <property type="entry name" value="P-loop_NTPase"/>
</dbReference>
<dbReference type="HOGENOM" id="CLU_004155_2_0_0"/>
<keyword evidence="3" id="KW-0378">Hydrolase</keyword>
<dbReference type="Proteomes" id="UP000006791">
    <property type="component" value="Chromosome 2"/>
</dbReference>
<evidence type="ECO:0000313" key="10">
    <source>
        <dbReference type="Proteomes" id="UP000006791"/>
    </source>
</evidence>
<evidence type="ECO:0000256" key="6">
    <source>
        <dbReference type="SAM" id="MobiDB-lite"/>
    </source>
</evidence>
<keyword evidence="2" id="KW-0547">Nucleotide-binding</keyword>
<evidence type="ECO:0000259" key="8">
    <source>
        <dbReference type="Pfam" id="PF13087"/>
    </source>
</evidence>
<dbReference type="PANTHER" id="PTHR43788:SF8">
    <property type="entry name" value="DNA-BINDING PROTEIN SMUBP-2"/>
    <property type="match status" value="1"/>
</dbReference>
<evidence type="ECO:0000256" key="3">
    <source>
        <dbReference type="ARBA" id="ARBA00022801"/>
    </source>
</evidence>
<evidence type="ECO:0000259" key="7">
    <source>
        <dbReference type="Pfam" id="PF13086"/>
    </source>
</evidence>
<accession>G2LL40</accession>
<evidence type="ECO:0000256" key="4">
    <source>
        <dbReference type="ARBA" id="ARBA00022806"/>
    </source>
</evidence>
<evidence type="ECO:0000256" key="1">
    <source>
        <dbReference type="ARBA" id="ARBA00007913"/>
    </source>
</evidence>
<proteinExistence type="inferred from homology"/>
<feature type="region of interest" description="Disordered" evidence="6">
    <location>
        <begin position="113"/>
        <end position="136"/>
    </location>
</feature>
<dbReference type="KEGG" id="ctm:Cabther_B0719"/>
<reference evidence="9 10" key="1">
    <citation type="journal article" date="2012" name="Environ. Microbiol.">
        <title>Complete genome of Candidatus Chloracidobacterium thermophilum, a chlorophyll-based photoheterotroph belonging to the phylum Acidobacteria.</title>
        <authorList>
            <person name="Garcia Costas A.M."/>
            <person name="Liu Z."/>
            <person name="Tomsho L.P."/>
            <person name="Schuster S.C."/>
            <person name="Ward D.M."/>
            <person name="Bryant D.A."/>
        </authorList>
    </citation>
    <scope>NUCLEOTIDE SEQUENCE [LARGE SCALE GENOMIC DNA]</scope>
    <source>
        <strain evidence="9 10">B</strain>
    </source>
</reference>
<feature type="compositionally biased region" description="Polar residues" evidence="6">
    <location>
        <begin position="519"/>
        <end position="546"/>
    </location>
</feature>